<dbReference type="RefSeq" id="WP_329779895.1">
    <property type="nucleotide sequence ID" value="NZ_JAYJJU010000007.1"/>
</dbReference>
<feature type="compositionally biased region" description="Low complexity" evidence="2">
    <location>
        <begin position="323"/>
        <end position="333"/>
    </location>
</feature>
<feature type="region of interest" description="Disordered" evidence="2">
    <location>
        <begin position="249"/>
        <end position="344"/>
    </location>
</feature>
<accession>A0ABU5XVH7</accession>
<feature type="compositionally biased region" description="Basic and acidic residues" evidence="2">
    <location>
        <begin position="492"/>
        <end position="501"/>
    </location>
</feature>
<feature type="compositionally biased region" description="Low complexity" evidence="2">
    <location>
        <begin position="370"/>
        <end position="384"/>
    </location>
</feature>
<feature type="region of interest" description="Disordered" evidence="2">
    <location>
        <begin position="477"/>
        <end position="533"/>
    </location>
</feature>
<dbReference type="InterPro" id="IPR000030">
    <property type="entry name" value="PPE_dom"/>
</dbReference>
<feature type="compositionally biased region" description="Gly residues" evidence="2">
    <location>
        <begin position="416"/>
        <end position="440"/>
    </location>
</feature>
<dbReference type="Proteomes" id="UP001298593">
    <property type="component" value="Unassembled WGS sequence"/>
</dbReference>
<keyword evidence="5" id="KW-1185">Reference proteome</keyword>
<comment type="similarity">
    <text evidence="1">Belongs to the mycobacterial PPE family.</text>
</comment>
<feature type="region of interest" description="Disordered" evidence="2">
    <location>
        <begin position="60"/>
        <end position="97"/>
    </location>
</feature>
<evidence type="ECO:0000313" key="4">
    <source>
        <dbReference type="EMBL" id="MEB3031737.1"/>
    </source>
</evidence>
<feature type="compositionally biased region" description="Basic and acidic residues" evidence="2">
    <location>
        <begin position="278"/>
        <end position="293"/>
    </location>
</feature>
<reference evidence="4 5" key="1">
    <citation type="submission" date="2023-12" db="EMBL/GenBank/DDBJ databases">
        <title>Description of new species of Mycobacterium terrae complex isolated from sewage at the Sao Paulo Zoological Park Foundation in Brazil.</title>
        <authorList>
            <person name="Romagnoli C.L."/>
            <person name="Conceicao E.C."/>
            <person name="Machado E."/>
            <person name="Barreto L.B.P.F."/>
            <person name="Sharma A."/>
            <person name="Silva N.M."/>
            <person name="Marques L.E."/>
            <person name="Juliana M.A."/>
            <person name="Lourenco M.C.S."/>
            <person name="Digiampietri L.A."/>
            <person name="Suffys P.N."/>
            <person name="Viana-Niero C."/>
        </authorList>
    </citation>
    <scope>NUCLEOTIDE SEQUENCE [LARGE SCALE GENOMIC DNA]</scope>
    <source>
        <strain evidence="4 5">MYC340</strain>
    </source>
</reference>
<feature type="compositionally biased region" description="Low complexity" evidence="2">
    <location>
        <begin position="60"/>
        <end position="75"/>
    </location>
</feature>
<dbReference type="SUPFAM" id="SSF140459">
    <property type="entry name" value="PE/PPE dimer-like"/>
    <property type="match status" value="1"/>
</dbReference>
<dbReference type="Pfam" id="PF00823">
    <property type="entry name" value="PPE"/>
    <property type="match status" value="1"/>
</dbReference>
<name>A0ABU5XVH7_9MYCO</name>
<evidence type="ECO:0000256" key="1">
    <source>
        <dbReference type="ARBA" id="ARBA00010652"/>
    </source>
</evidence>
<evidence type="ECO:0000259" key="3">
    <source>
        <dbReference type="Pfam" id="PF00823"/>
    </source>
</evidence>
<comment type="caution">
    <text evidence="4">The sequence shown here is derived from an EMBL/GenBank/DDBJ whole genome shotgun (WGS) entry which is preliminary data.</text>
</comment>
<sequence length="533" mass="52769">MSASVAARLTQQSQALWALMEHAGQQRHAGGVSVAAVANYLGLVDDGNAAMIAGVPSGSIAPPSTPGSPSGGAVSAPPPPVLPPVPAMPSPPPLSGEQVSVMVHSGPGPDSLRAFAEQWRTTASQILSVAEQTRSHGNGVEQNWHDGEQQAAKNILAHADWLESSLHAKALKLADAADEAAGHADTVIQNTATPQEFQDVRQRLNTALANYRASGGLNASQVLAVSQELQTKQSTAVVGFQSYAASAPVAANGAGTPPEPAPAILRGAQESGPNQPKKRPDEPARHGGGEGKGDSGSGEETDAGSGTDKDSTADGGGRPPHSAAATPTMAAATQHGMESSTPGMFSEIAGQMFGTGAGTVSRLAGGLGSPGSPLSALSSLSSLPGMGGMPQMSPPEMPSGGDSGGGDSPTDYGDTGDYGTGGTSPAGLDAGMGGAGGGMGSAPAAVGGSPMGSGVTVGAVQAGPSGGTGPAGGGGGMFGSPMMGGMGQGNNDEGRKATEKRRVVHRPMPNTEAVFGEVERRRTRRSAPRKEES</sequence>
<feature type="compositionally biased region" description="Pro residues" evidence="2">
    <location>
        <begin position="76"/>
        <end position="94"/>
    </location>
</feature>
<proteinExistence type="inferred from homology"/>
<evidence type="ECO:0000313" key="5">
    <source>
        <dbReference type="Proteomes" id="UP001298593"/>
    </source>
</evidence>
<protein>
    <submittedName>
        <fullName evidence="4">PPE domain-containing protein</fullName>
    </submittedName>
</protein>
<feature type="domain" description="PPE" evidence="3">
    <location>
        <begin position="96"/>
        <end position="249"/>
    </location>
</feature>
<gene>
    <name evidence="4" type="ORF">KV113_09225</name>
</gene>
<evidence type="ECO:0000256" key="2">
    <source>
        <dbReference type="SAM" id="MobiDB-lite"/>
    </source>
</evidence>
<dbReference type="InterPro" id="IPR038332">
    <property type="entry name" value="PPE_sf"/>
</dbReference>
<organism evidence="4 5">
    <name type="scientific">[Mycobacterium] nativiensis</name>
    <dbReference type="NCBI Taxonomy" id="2855503"/>
    <lineage>
        <taxon>Bacteria</taxon>
        <taxon>Bacillati</taxon>
        <taxon>Actinomycetota</taxon>
        <taxon>Actinomycetes</taxon>
        <taxon>Mycobacteriales</taxon>
        <taxon>Mycobacteriaceae</taxon>
        <taxon>Mycolicibacter</taxon>
    </lineage>
</organism>
<feature type="region of interest" description="Disordered" evidence="2">
    <location>
        <begin position="364"/>
        <end position="440"/>
    </location>
</feature>
<dbReference type="EMBL" id="JAYJJU010000007">
    <property type="protein sequence ID" value="MEB3031737.1"/>
    <property type="molecule type" value="Genomic_DNA"/>
</dbReference>
<feature type="compositionally biased region" description="Gly residues" evidence="2">
    <location>
        <begin position="477"/>
        <end position="488"/>
    </location>
</feature>
<dbReference type="Gene3D" id="1.20.1260.20">
    <property type="entry name" value="PPE superfamily"/>
    <property type="match status" value="1"/>
</dbReference>